<dbReference type="PANTHER" id="PTHR33508:SF10">
    <property type="entry name" value="UPF0056 INNER MEMBRANE PROTEIN YHGN"/>
    <property type="match status" value="1"/>
</dbReference>
<evidence type="ECO:0000313" key="8">
    <source>
        <dbReference type="EMBL" id="RLV60791.1"/>
    </source>
</evidence>
<proteinExistence type="inferred from homology"/>
<sequence>MDILSATVMLFLIMDPLGNLPIFASILRHIDPKKRRRVLIRELLISLGIMLIFLYAGEAMLGFLGLRTESVSIAGGIILFLIAIRMIFPQPGGVVGLAAGEEPFIVPLAIPLMAGPSILATLILLAHTDSSRMTDWTIALIISWGLSAIILLFNGLFTKVLGEKGLSAVERLMGMVLVMISVQMFLDGIAKYLGTTA</sequence>
<protein>
    <recommendedName>
        <fullName evidence="7">UPF0056 membrane protein</fullName>
    </recommendedName>
</protein>
<feature type="transmembrane region" description="Helical" evidence="7">
    <location>
        <begin position="6"/>
        <end position="27"/>
    </location>
</feature>
<dbReference type="PANTHER" id="PTHR33508">
    <property type="entry name" value="UPF0056 MEMBRANE PROTEIN YHCE"/>
    <property type="match status" value="1"/>
</dbReference>
<reference evidence="8 9" key="1">
    <citation type="submission" date="2018-09" db="EMBL/GenBank/DDBJ databases">
        <title>Phylogeny of the Shewanellaceae, and recommendation for two new genera, Pseudoshewanella and Parashewanella.</title>
        <authorList>
            <person name="Wang G."/>
        </authorList>
    </citation>
    <scope>NUCLEOTIDE SEQUENCE [LARGE SCALE GENOMIC DNA]</scope>
    <source>
        <strain evidence="8 9">C51</strain>
    </source>
</reference>
<feature type="transmembrane region" description="Helical" evidence="7">
    <location>
        <begin position="104"/>
        <end position="126"/>
    </location>
</feature>
<evidence type="ECO:0000256" key="2">
    <source>
        <dbReference type="ARBA" id="ARBA00009784"/>
    </source>
</evidence>
<comment type="caution">
    <text evidence="8">The sequence shown here is derived from an EMBL/GenBank/DDBJ whole genome shotgun (WGS) entry which is preliminary data.</text>
</comment>
<dbReference type="NCBIfam" id="NF008010">
    <property type="entry name" value="PRK10739.1"/>
    <property type="match status" value="1"/>
</dbReference>
<evidence type="ECO:0000256" key="5">
    <source>
        <dbReference type="ARBA" id="ARBA00022989"/>
    </source>
</evidence>
<keyword evidence="6 7" id="KW-0472">Membrane</keyword>
<keyword evidence="4 7" id="KW-0812">Transmembrane</keyword>
<dbReference type="AlphaFoldDB" id="A0A3L8PZK7"/>
<feature type="transmembrane region" description="Helical" evidence="7">
    <location>
        <begin position="169"/>
        <end position="186"/>
    </location>
</feature>
<dbReference type="RefSeq" id="WP_121837874.1">
    <property type="nucleotide sequence ID" value="NZ_ML014760.1"/>
</dbReference>
<dbReference type="Proteomes" id="UP000281474">
    <property type="component" value="Unassembled WGS sequence"/>
</dbReference>
<evidence type="ECO:0000256" key="4">
    <source>
        <dbReference type="ARBA" id="ARBA00022692"/>
    </source>
</evidence>
<feature type="transmembrane region" description="Helical" evidence="7">
    <location>
        <begin position="39"/>
        <end position="64"/>
    </location>
</feature>
<dbReference type="Pfam" id="PF01914">
    <property type="entry name" value="MarC"/>
    <property type="match status" value="1"/>
</dbReference>
<keyword evidence="3" id="KW-1003">Cell membrane</keyword>
<comment type="similarity">
    <text evidence="2 7">Belongs to the UPF0056 (MarC) family.</text>
</comment>
<dbReference type="OrthoDB" id="21094at2"/>
<keyword evidence="5 7" id="KW-1133">Transmembrane helix</keyword>
<evidence type="ECO:0000313" key="9">
    <source>
        <dbReference type="Proteomes" id="UP000281474"/>
    </source>
</evidence>
<organism evidence="8 9">
    <name type="scientific">Parashewanella curva</name>
    <dbReference type="NCBI Taxonomy" id="2338552"/>
    <lineage>
        <taxon>Bacteria</taxon>
        <taxon>Pseudomonadati</taxon>
        <taxon>Pseudomonadota</taxon>
        <taxon>Gammaproteobacteria</taxon>
        <taxon>Alteromonadales</taxon>
        <taxon>Shewanellaceae</taxon>
        <taxon>Parashewanella</taxon>
    </lineage>
</organism>
<evidence type="ECO:0000256" key="1">
    <source>
        <dbReference type="ARBA" id="ARBA00004651"/>
    </source>
</evidence>
<evidence type="ECO:0000256" key="3">
    <source>
        <dbReference type="ARBA" id="ARBA00022475"/>
    </source>
</evidence>
<evidence type="ECO:0000256" key="6">
    <source>
        <dbReference type="ARBA" id="ARBA00023136"/>
    </source>
</evidence>
<gene>
    <name evidence="8" type="ORF">D5018_04820</name>
</gene>
<name>A0A3L8PZK7_9GAMM</name>
<feature type="transmembrane region" description="Helical" evidence="7">
    <location>
        <begin position="138"/>
        <end position="157"/>
    </location>
</feature>
<feature type="transmembrane region" description="Helical" evidence="7">
    <location>
        <begin position="70"/>
        <end position="88"/>
    </location>
</feature>
<dbReference type="EMBL" id="QZEI01000011">
    <property type="protein sequence ID" value="RLV60791.1"/>
    <property type="molecule type" value="Genomic_DNA"/>
</dbReference>
<dbReference type="GO" id="GO:0005886">
    <property type="term" value="C:plasma membrane"/>
    <property type="evidence" value="ECO:0007669"/>
    <property type="project" value="UniProtKB-SubCell"/>
</dbReference>
<dbReference type="InterPro" id="IPR002771">
    <property type="entry name" value="Multi_antbiot-R_MarC"/>
</dbReference>
<accession>A0A3L8PZK7</accession>
<evidence type="ECO:0000256" key="7">
    <source>
        <dbReference type="RuleBase" id="RU362048"/>
    </source>
</evidence>
<keyword evidence="9" id="KW-1185">Reference proteome</keyword>
<comment type="subcellular location">
    <subcellularLocation>
        <location evidence="1 7">Cell membrane</location>
        <topology evidence="1 7">Multi-pass membrane protein</topology>
    </subcellularLocation>
</comment>